<proteinExistence type="predicted"/>
<dbReference type="Pfam" id="PF07085">
    <property type="entry name" value="DRTGG"/>
    <property type="match status" value="1"/>
</dbReference>
<accession>A0A1T5KL07</accession>
<dbReference type="EMBL" id="FUZT01000004">
    <property type="protein sequence ID" value="SKC64353.1"/>
    <property type="molecule type" value="Genomic_DNA"/>
</dbReference>
<dbReference type="InterPro" id="IPR028979">
    <property type="entry name" value="Ser_kin/Pase_Hpr-like_N_sf"/>
</dbReference>
<organism evidence="2 3">
    <name type="scientific">Maledivibacter halophilus</name>
    <dbReference type="NCBI Taxonomy" id="36842"/>
    <lineage>
        <taxon>Bacteria</taxon>
        <taxon>Bacillati</taxon>
        <taxon>Bacillota</taxon>
        <taxon>Clostridia</taxon>
        <taxon>Peptostreptococcales</taxon>
        <taxon>Caminicellaceae</taxon>
        <taxon>Maledivibacter</taxon>
    </lineage>
</organism>
<evidence type="ECO:0000313" key="3">
    <source>
        <dbReference type="Proteomes" id="UP000190285"/>
    </source>
</evidence>
<dbReference type="OrthoDB" id="9800356at2"/>
<evidence type="ECO:0000313" key="2">
    <source>
        <dbReference type="EMBL" id="SKC64353.1"/>
    </source>
</evidence>
<dbReference type="STRING" id="36842.SAMN02194393_01921"/>
<gene>
    <name evidence="2" type="ORF">SAMN02194393_01921</name>
</gene>
<dbReference type="RefSeq" id="WP_079491162.1">
    <property type="nucleotide sequence ID" value="NZ_FUZT01000004.1"/>
</dbReference>
<dbReference type="InterPro" id="IPR010766">
    <property type="entry name" value="DRTGG"/>
</dbReference>
<keyword evidence="3" id="KW-1185">Reference proteome</keyword>
<dbReference type="SUPFAM" id="SSF75138">
    <property type="entry name" value="HprK N-terminal domain-like"/>
    <property type="match status" value="1"/>
</dbReference>
<dbReference type="AlphaFoldDB" id="A0A1T5KL07"/>
<reference evidence="3" key="1">
    <citation type="submission" date="2017-02" db="EMBL/GenBank/DDBJ databases">
        <authorList>
            <person name="Varghese N."/>
            <person name="Submissions S."/>
        </authorList>
    </citation>
    <scope>NUCLEOTIDE SEQUENCE [LARGE SCALE GENOMIC DNA]</scope>
    <source>
        <strain evidence="3">M1</strain>
    </source>
</reference>
<dbReference type="Proteomes" id="UP000190285">
    <property type="component" value="Unassembled WGS sequence"/>
</dbReference>
<dbReference type="Gene3D" id="3.40.1390.20">
    <property type="entry name" value="HprK N-terminal domain-like"/>
    <property type="match status" value="1"/>
</dbReference>
<protein>
    <submittedName>
        <fullName evidence="2">Predicted transcriptional regulator containing CBS domains</fullName>
    </submittedName>
</protein>
<name>A0A1T5KL07_9FIRM</name>
<sequence>MFVKDIKDKFNFKLLTGDTGLEKEVKGLYCSDLLSWVMSHAKDGNAWITVQTHINIVAIASLLNLSCIIVPESIDVEEDTITKANEENIAIFSTELDTFKIFVKFYEAGMR</sequence>
<feature type="domain" description="DRTGG" evidence="1">
    <location>
        <begin position="8"/>
        <end position="101"/>
    </location>
</feature>
<evidence type="ECO:0000259" key="1">
    <source>
        <dbReference type="Pfam" id="PF07085"/>
    </source>
</evidence>